<evidence type="ECO:0000259" key="4">
    <source>
        <dbReference type="Pfam" id="PF22725"/>
    </source>
</evidence>
<evidence type="ECO:0000256" key="2">
    <source>
        <dbReference type="ARBA" id="ARBA00023002"/>
    </source>
</evidence>
<organism evidence="5 6">
    <name type="scientific">Candidatus Xianfuyuplasma coldseepsis</name>
    <dbReference type="NCBI Taxonomy" id="2782163"/>
    <lineage>
        <taxon>Bacteria</taxon>
        <taxon>Bacillati</taxon>
        <taxon>Mycoplasmatota</taxon>
        <taxon>Mollicutes</taxon>
        <taxon>Candidatus Izemoplasmatales</taxon>
        <taxon>Candidatus Izemoplasmataceae</taxon>
        <taxon>Candidatus Xianfuyuplasma</taxon>
    </lineage>
</organism>
<dbReference type="GO" id="GO:0016491">
    <property type="term" value="F:oxidoreductase activity"/>
    <property type="evidence" value="ECO:0007669"/>
    <property type="project" value="UniProtKB-KW"/>
</dbReference>
<dbReference type="Gene3D" id="3.30.360.10">
    <property type="entry name" value="Dihydrodipicolinate Reductase, domain 2"/>
    <property type="match status" value="1"/>
</dbReference>
<accession>A0A7L7KTD8</accession>
<dbReference type="GO" id="GO:0000166">
    <property type="term" value="F:nucleotide binding"/>
    <property type="evidence" value="ECO:0007669"/>
    <property type="project" value="InterPro"/>
</dbReference>
<gene>
    <name evidence="5" type="ORF">G4Z02_09485</name>
</gene>
<keyword evidence="2" id="KW-0560">Oxidoreductase</keyword>
<feature type="domain" description="Gfo/Idh/MocA-like oxidoreductase N-terminal" evidence="3">
    <location>
        <begin position="2"/>
        <end position="118"/>
    </location>
</feature>
<dbReference type="Proteomes" id="UP000514720">
    <property type="component" value="Chromosome"/>
</dbReference>
<feature type="domain" description="GFO/IDH/MocA-like oxidoreductase" evidence="4">
    <location>
        <begin position="131"/>
        <end position="249"/>
    </location>
</feature>
<dbReference type="InterPro" id="IPR036291">
    <property type="entry name" value="NAD(P)-bd_dom_sf"/>
</dbReference>
<dbReference type="InterPro" id="IPR055170">
    <property type="entry name" value="GFO_IDH_MocA-like_dom"/>
</dbReference>
<keyword evidence="6" id="KW-1185">Reference proteome</keyword>
<evidence type="ECO:0000259" key="3">
    <source>
        <dbReference type="Pfam" id="PF01408"/>
    </source>
</evidence>
<proteinExistence type="inferred from homology"/>
<dbReference type="Pfam" id="PF01408">
    <property type="entry name" value="GFO_IDH_MocA"/>
    <property type="match status" value="1"/>
</dbReference>
<name>A0A7L7KTD8_9MOLU</name>
<dbReference type="SUPFAM" id="SSF51735">
    <property type="entry name" value="NAD(P)-binding Rossmann-fold domains"/>
    <property type="match status" value="1"/>
</dbReference>
<evidence type="ECO:0000313" key="5">
    <source>
        <dbReference type="EMBL" id="QMS85967.1"/>
    </source>
</evidence>
<dbReference type="PANTHER" id="PTHR22604:SF105">
    <property type="entry name" value="TRANS-1,2-DIHYDROBENZENE-1,2-DIOL DEHYDROGENASE"/>
    <property type="match status" value="1"/>
</dbReference>
<dbReference type="EMBL" id="CP048914">
    <property type="protein sequence ID" value="QMS85967.1"/>
    <property type="molecule type" value="Genomic_DNA"/>
</dbReference>
<dbReference type="RefSeq" id="WP_258877782.1">
    <property type="nucleotide sequence ID" value="NZ_CP048914.1"/>
</dbReference>
<dbReference type="SUPFAM" id="SSF55347">
    <property type="entry name" value="Glyceraldehyde-3-phosphate dehydrogenase-like, C-terminal domain"/>
    <property type="match status" value="1"/>
</dbReference>
<dbReference type="KEGG" id="xcl:G4Z02_09485"/>
<dbReference type="PANTHER" id="PTHR22604">
    <property type="entry name" value="OXIDOREDUCTASES"/>
    <property type="match status" value="1"/>
</dbReference>
<dbReference type="Pfam" id="PF22725">
    <property type="entry name" value="GFO_IDH_MocA_C3"/>
    <property type="match status" value="1"/>
</dbReference>
<dbReference type="AlphaFoldDB" id="A0A7L7KTD8"/>
<evidence type="ECO:0000313" key="6">
    <source>
        <dbReference type="Proteomes" id="UP000514720"/>
    </source>
</evidence>
<sequence length="324" mass="36120">MIRFGIIGAGNIARKFASDITAVDNATLVAVASRSMEKAEQFCNEFDLDYAFGSYQDLVSFDGVDAIYVATPHNFHKEHTMLSLRHKKHVLCEKPLAVNAGDAAEMFAEAQRQNMLLMEALWTRFLPATTHLKNILAQHDFGLLQSIDVSFGFDMGDRLSATGRILNPQLAGGSLLDLGVYNVSMLLLVANAPIRSFEVKPVFADTGVDLHLHITGELDNSQSTQFVLECAVDQALSNEAVLTFEHGTVIVPNFWSTTRIIINDEPFDFPHRVSGFEYEIESFANSILRQELNNPIMSQEETMKIVTLMDAIREKIGLVYPFEQ</sequence>
<protein>
    <submittedName>
        <fullName evidence="5">Gfo/Idh/MocA family oxidoreductase</fullName>
    </submittedName>
</protein>
<dbReference type="Gene3D" id="3.40.50.720">
    <property type="entry name" value="NAD(P)-binding Rossmann-like Domain"/>
    <property type="match status" value="1"/>
</dbReference>
<reference evidence="5 6" key="1">
    <citation type="submission" date="2020-02" db="EMBL/GenBank/DDBJ databases">
        <authorList>
            <person name="Zheng R.K."/>
            <person name="Sun C.M."/>
        </authorList>
    </citation>
    <scope>NUCLEOTIDE SEQUENCE [LARGE SCALE GENOMIC DNA]</scope>
    <source>
        <strain evidence="6">zrk13</strain>
    </source>
</reference>
<dbReference type="InterPro" id="IPR050984">
    <property type="entry name" value="Gfo/Idh/MocA_domain"/>
</dbReference>
<evidence type="ECO:0000256" key="1">
    <source>
        <dbReference type="ARBA" id="ARBA00010928"/>
    </source>
</evidence>
<dbReference type="InterPro" id="IPR000683">
    <property type="entry name" value="Gfo/Idh/MocA-like_OxRdtase_N"/>
</dbReference>
<comment type="similarity">
    <text evidence="1">Belongs to the Gfo/Idh/MocA family.</text>
</comment>